<comment type="pathway">
    <text evidence="2">Quinol/quinone metabolism; menaquinone biosynthesis.</text>
</comment>
<evidence type="ECO:0000256" key="3">
    <source>
        <dbReference type="ARBA" id="ARBA00022428"/>
    </source>
</evidence>
<dbReference type="GO" id="GO:0016020">
    <property type="term" value="C:membrane"/>
    <property type="evidence" value="ECO:0007669"/>
    <property type="project" value="UniProtKB-SubCell"/>
</dbReference>
<keyword evidence="5 10" id="KW-0808">Transferase</keyword>
<comment type="subcellular location">
    <subcellularLocation>
        <location evidence="1">Membrane</location>
        <topology evidence="1">Multi-pass membrane protein</topology>
    </subcellularLocation>
</comment>
<organism evidence="10 11">
    <name type="scientific">Sphaerochaeta globosa (strain ATCC BAA-1886 / DSM 22777 / Buddy)</name>
    <name type="common">Spirochaeta sp. (strain Buddy)</name>
    <dbReference type="NCBI Taxonomy" id="158189"/>
    <lineage>
        <taxon>Bacteria</taxon>
        <taxon>Pseudomonadati</taxon>
        <taxon>Spirochaetota</taxon>
        <taxon>Spirochaetia</taxon>
        <taxon>Spirochaetales</taxon>
        <taxon>Sphaerochaetaceae</taxon>
        <taxon>Sphaerochaeta</taxon>
    </lineage>
</organism>
<feature type="transmembrane region" description="Helical" evidence="9">
    <location>
        <begin position="86"/>
        <end position="109"/>
    </location>
</feature>
<dbReference type="GO" id="GO:0004659">
    <property type="term" value="F:prenyltransferase activity"/>
    <property type="evidence" value="ECO:0007669"/>
    <property type="project" value="InterPro"/>
</dbReference>
<feature type="transmembrane region" description="Helical" evidence="9">
    <location>
        <begin position="238"/>
        <end position="259"/>
    </location>
</feature>
<dbReference type="Proteomes" id="UP000008466">
    <property type="component" value="Chromosome"/>
</dbReference>
<dbReference type="GO" id="GO:0009234">
    <property type="term" value="P:menaquinone biosynthetic process"/>
    <property type="evidence" value="ECO:0007669"/>
    <property type="project" value="UniProtKB-UniPathway"/>
</dbReference>
<sequence length="304" mass="33443">MTRKQFMHIVEMRTKIISMGTFLCASIYALSVRGSLNILTWLVMGLATLLVDMGTTGFNTFFDYWRGTDNAIYTKEEDKVLVHQDVSAFSALLVSLLLFGFAALLGLYLAWLTSWYLIFVGGACMLVGFFYTAGPYPISRTPFGELFAGLFLGTVLFLITVFVQDVTLTRLHVVVTLPFYLLIAMILSVNNGCDLVGDTASGRKTLSIVVGKRKAFTLIAGEGLAAYVLSYALVVLGFYPVTLALCLVPSLALFCIALAKVKREGLDAEHKSVHMRFASISYVHFCMAFLLAYVLNIAFSAPVF</sequence>
<dbReference type="AlphaFoldDB" id="F0RW79"/>
<dbReference type="KEGG" id="sbu:SpiBuddy_1611"/>
<evidence type="ECO:0000256" key="5">
    <source>
        <dbReference type="ARBA" id="ARBA00022679"/>
    </source>
</evidence>
<dbReference type="InterPro" id="IPR000537">
    <property type="entry name" value="UbiA_prenyltransferase"/>
</dbReference>
<feature type="transmembrane region" description="Helical" evidence="9">
    <location>
        <begin position="115"/>
        <end position="134"/>
    </location>
</feature>
<dbReference type="eggNOG" id="COG1575">
    <property type="taxonomic scope" value="Bacteria"/>
</dbReference>
<protein>
    <submittedName>
        <fullName evidence="10">UbiA prenyltransferase</fullName>
    </submittedName>
</protein>
<dbReference type="HOGENOM" id="CLU_043611_3_0_12"/>
<dbReference type="STRING" id="158189.SpiBuddy_1611"/>
<dbReference type="PIRSF" id="PIRSF005355">
    <property type="entry name" value="UBIAD1"/>
    <property type="match status" value="1"/>
</dbReference>
<dbReference type="PANTHER" id="PTHR13929:SF0">
    <property type="entry name" value="UBIA PRENYLTRANSFERASE DOMAIN-CONTAINING PROTEIN 1"/>
    <property type="match status" value="1"/>
</dbReference>
<dbReference type="Gene3D" id="1.10.357.140">
    <property type="entry name" value="UbiA prenyltransferase"/>
    <property type="match status" value="1"/>
</dbReference>
<dbReference type="OrthoDB" id="9767568at2"/>
<dbReference type="PANTHER" id="PTHR13929">
    <property type="entry name" value="1,4-DIHYDROXY-2-NAPHTHOATE OCTAPRENYLTRANSFERASE"/>
    <property type="match status" value="1"/>
</dbReference>
<evidence type="ECO:0000256" key="7">
    <source>
        <dbReference type="ARBA" id="ARBA00022989"/>
    </source>
</evidence>
<evidence type="ECO:0000256" key="1">
    <source>
        <dbReference type="ARBA" id="ARBA00004141"/>
    </source>
</evidence>
<keyword evidence="8 9" id="KW-0472">Membrane</keyword>
<evidence type="ECO:0000256" key="9">
    <source>
        <dbReference type="SAM" id="Phobius"/>
    </source>
</evidence>
<dbReference type="UniPathway" id="UPA00079"/>
<evidence type="ECO:0000313" key="10">
    <source>
        <dbReference type="EMBL" id="ADY13436.1"/>
    </source>
</evidence>
<evidence type="ECO:0000256" key="8">
    <source>
        <dbReference type="ARBA" id="ARBA00023136"/>
    </source>
</evidence>
<gene>
    <name evidence="10" type="ordered locus">SpiBuddy_1611</name>
</gene>
<keyword evidence="6 9" id="KW-0812">Transmembrane</keyword>
<evidence type="ECO:0000256" key="4">
    <source>
        <dbReference type="ARBA" id="ARBA00022475"/>
    </source>
</evidence>
<proteinExistence type="predicted"/>
<keyword evidence="11" id="KW-1185">Reference proteome</keyword>
<feature type="transmembrane region" description="Helical" evidence="9">
    <location>
        <begin position="146"/>
        <end position="164"/>
    </location>
</feature>
<evidence type="ECO:0000256" key="2">
    <source>
        <dbReference type="ARBA" id="ARBA00004863"/>
    </source>
</evidence>
<dbReference type="GO" id="GO:0042371">
    <property type="term" value="P:vitamin K biosynthetic process"/>
    <property type="evidence" value="ECO:0007669"/>
    <property type="project" value="TreeGrafter"/>
</dbReference>
<dbReference type="InterPro" id="IPR044878">
    <property type="entry name" value="UbiA_sf"/>
</dbReference>
<evidence type="ECO:0000256" key="6">
    <source>
        <dbReference type="ARBA" id="ARBA00022692"/>
    </source>
</evidence>
<name>F0RW79_SPHGB</name>
<dbReference type="CDD" id="cd13962">
    <property type="entry name" value="PT_UbiA_UBIAD1"/>
    <property type="match status" value="1"/>
</dbReference>
<keyword evidence="7 9" id="KW-1133">Transmembrane helix</keyword>
<dbReference type="Pfam" id="PF01040">
    <property type="entry name" value="UbiA"/>
    <property type="match status" value="1"/>
</dbReference>
<keyword evidence="4" id="KW-1003">Cell membrane</keyword>
<feature type="transmembrane region" description="Helical" evidence="9">
    <location>
        <begin position="280"/>
        <end position="299"/>
    </location>
</feature>
<dbReference type="EMBL" id="CP002541">
    <property type="protein sequence ID" value="ADY13436.1"/>
    <property type="molecule type" value="Genomic_DNA"/>
</dbReference>
<feature type="transmembrane region" description="Helical" evidence="9">
    <location>
        <begin position="170"/>
        <end position="193"/>
    </location>
</feature>
<keyword evidence="3" id="KW-0474">Menaquinone biosynthesis</keyword>
<evidence type="ECO:0000313" key="11">
    <source>
        <dbReference type="Proteomes" id="UP000008466"/>
    </source>
</evidence>
<dbReference type="RefSeq" id="WP_013607286.1">
    <property type="nucleotide sequence ID" value="NC_015152.1"/>
</dbReference>
<accession>F0RW79</accession>
<reference evidence="11" key="1">
    <citation type="submission" date="2011-02" db="EMBL/GenBank/DDBJ databases">
        <title>Complete sequence of Spirochaeta sp. Buddy.</title>
        <authorList>
            <person name="Lucas S."/>
            <person name="Copeland A."/>
            <person name="Lapidus A."/>
            <person name="Cheng J.-F."/>
            <person name="Goodwin L."/>
            <person name="Pitluck S."/>
            <person name="Zeytun A."/>
            <person name="Detter J.C."/>
            <person name="Han C."/>
            <person name="Tapia R."/>
            <person name="Land M."/>
            <person name="Hauser L."/>
            <person name="Kyrpides N."/>
            <person name="Ivanova N."/>
            <person name="Mikhailova N."/>
            <person name="Pagani I."/>
            <person name="Ritalahti K.M."/>
            <person name="Loeffler F.E."/>
            <person name="Woyke T."/>
        </authorList>
    </citation>
    <scope>NUCLEOTIDE SEQUENCE [LARGE SCALE GENOMIC DNA]</scope>
    <source>
        <strain evidence="11">ATCC BAA-1886 / DSM 22777 / Buddy</strain>
    </source>
</reference>
<dbReference type="InterPro" id="IPR026046">
    <property type="entry name" value="UBIAD1"/>
</dbReference>